<dbReference type="OrthoDB" id="3048394at2759"/>
<evidence type="ECO:0000256" key="1">
    <source>
        <dbReference type="SAM" id="MobiDB-lite"/>
    </source>
</evidence>
<sequence>MSLSPRQRTQHFRRIIEARHIRTTTSAPVIYHWNAKRQRLEEWCWPCDDGAGGARIPPHGLQDHRRTHWFRAPCCLCAYLDGEDYTECSIGIVETLPMPDQDPDRNRVVMNGEYVATCATDRCGYFVGLERFYPLTGIKVRLYEERVHELAEEELVNISSVDESFQGGDGLFQVMPNVMRRSSKKDLEIEDVATMIKGNKSLIVELAAGIKEQEFFNMFVKCCLCKVIMLREPFAVFHHCVPSHGLKRFMNRPPLALKPYKIPEHIPESPDSPLPAPSDDGYDTEIVAESDADIEGDSASVNSNSLDNSDGEDVPTMNDFIDALFSQPGSSSS</sequence>
<dbReference type="AlphaFoldDB" id="A0A8H6HA83"/>
<evidence type="ECO:0000313" key="2">
    <source>
        <dbReference type="EMBL" id="KAF6742417.1"/>
    </source>
</evidence>
<proteinExistence type="predicted"/>
<feature type="compositionally biased region" description="Polar residues" evidence="1">
    <location>
        <begin position="299"/>
        <end position="308"/>
    </location>
</feature>
<dbReference type="Proteomes" id="UP000521943">
    <property type="component" value="Unassembled WGS sequence"/>
</dbReference>
<accession>A0A8H6HA83</accession>
<gene>
    <name evidence="2" type="ORF">DFP72DRAFT_1081954</name>
</gene>
<organism evidence="2 3">
    <name type="scientific">Ephemerocybe angulata</name>
    <dbReference type="NCBI Taxonomy" id="980116"/>
    <lineage>
        <taxon>Eukaryota</taxon>
        <taxon>Fungi</taxon>
        <taxon>Dikarya</taxon>
        <taxon>Basidiomycota</taxon>
        <taxon>Agaricomycotina</taxon>
        <taxon>Agaricomycetes</taxon>
        <taxon>Agaricomycetidae</taxon>
        <taxon>Agaricales</taxon>
        <taxon>Agaricineae</taxon>
        <taxon>Psathyrellaceae</taxon>
        <taxon>Ephemerocybe</taxon>
    </lineage>
</organism>
<comment type="caution">
    <text evidence="2">The sequence shown here is derived from an EMBL/GenBank/DDBJ whole genome shotgun (WGS) entry which is preliminary data.</text>
</comment>
<evidence type="ECO:0000313" key="3">
    <source>
        <dbReference type="Proteomes" id="UP000521943"/>
    </source>
</evidence>
<name>A0A8H6HA83_9AGAR</name>
<reference evidence="2 3" key="1">
    <citation type="submission" date="2020-07" db="EMBL/GenBank/DDBJ databases">
        <title>Comparative genomics of pyrophilous fungi reveals a link between fire events and developmental genes.</title>
        <authorList>
            <consortium name="DOE Joint Genome Institute"/>
            <person name="Steindorff A.S."/>
            <person name="Carver A."/>
            <person name="Calhoun S."/>
            <person name="Stillman K."/>
            <person name="Liu H."/>
            <person name="Lipzen A."/>
            <person name="Pangilinan J."/>
            <person name="Labutti K."/>
            <person name="Bruns T.D."/>
            <person name="Grigoriev I.V."/>
        </authorList>
    </citation>
    <scope>NUCLEOTIDE SEQUENCE [LARGE SCALE GENOMIC DNA]</scope>
    <source>
        <strain evidence="2 3">CBS 144469</strain>
    </source>
</reference>
<feature type="compositionally biased region" description="Acidic residues" evidence="1">
    <location>
        <begin position="280"/>
        <end position="296"/>
    </location>
</feature>
<feature type="region of interest" description="Disordered" evidence="1">
    <location>
        <begin position="261"/>
        <end position="318"/>
    </location>
</feature>
<protein>
    <submittedName>
        <fullName evidence="2">Uncharacterized protein</fullName>
    </submittedName>
</protein>
<keyword evidence="3" id="KW-1185">Reference proteome</keyword>
<dbReference type="EMBL" id="JACGCI010000184">
    <property type="protein sequence ID" value="KAF6742417.1"/>
    <property type="molecule type" value="Genomic_DNA"/>
</dbReference>